<keyword evidence="3" id="KW-0285">Flavoprotein</keyword>
<sequence>MDDVMKIITHPAIPVFRPGEVEYERSVAVPNLLYRFSRPTCVVQPEGTAHVQTIIKEASSRGVSITIKNGGHSYSGSSTAEQGILLDLVRMNKVDLDMNAKTVTLQGGAQWGHAYKKLVNGRYDGWIINGGRCPTVGVSGFLLGGGLSPFTRSFGMGCDTLKEVTIVTADGNVVTVSDSDDPGSDKGRLFWALCGAGHGNFGVVVELKLRVQKLSNKEGLVTAGRFTWFPRSNAMNEFMATMYRFYTTQWPDQVTMDSSWLCDLSQTQSELGVRFLVYYDGNKNDFDKLVDKNIREKELVRQLKRRTMQEKSTRFLHETLVAQWSEEITKSFPTNRSYSIYASFLFKNRENAITEITNIIRQEFLQFRKLFTGEQALLQVTWIHAGGQAAQKKRSASAFRWRDCTYHVYIMLQWEEKWLERDMRGFLQRFKEKLRPFSMMGRASFVNFPDAALPQDAHERSYYGNNHQELRRIKEIWDRAMFFNWSQGVGLPRGVAPVSQATASQMMAQRRATPGMSLGGGAGVERTVMATEEESGFSDDAPLARVDEEALTDAMAGRQWKERSTELPPPKKVFVGVIRGAVTEVPPEKNDMFSGIIRGLDDLGF</sequence>
<dbReference type="InterPro" id="IPR050416">
    <property type="entry name" value="FAD-linked_Oxidoreductase"/>
</dbReference>
<dbReference type="SUPFAM" id="SSF56176">
    <property type="entry name" value="FAD-binding/transporter-associated domain-like"/>
    <property type="match status" value="1"/>
</dbReference>
<proteinExistence type="inferred from homology"/>
<protein>
    <recommendedName>
        <fullName evidence="6">FAD-binding PCMH-type domain-containing protein</fullName>
    </recommendedName>
</protein>
<evidence type="ECO:0000313" key="8">
    <source>
        <dbReference type="Proteomes" id="UP000294003"/>
    </source>
</evidence>
<dbReference type="InterPro" id="IPR016169">
    <property type="entry name" value="FAD-bd_PCMH_sub2"/>
</dbReference>
<dbReference type="InterPro" id="IPR006094">
    <property type="entry name" value="Oxid_FAD_bind_N"/>
</dbReference>
<dbReference type="Gene3D" id="3.30.465.10">
    <property type="match status" value="1"/>
</dbReference>
<keyword evidence="5" id="KW-0560">Oxidoreductase</keyword>
<dbReference type="InterPro" id="IPR016166">
    <property type="entry name" value="FAD-bd_PCMH"/>
</dbReference>
<dbReference type="Gene3D" id="3.40.462.20">
    <property type="match status" value="1"/>
</dbReference>
<dbReference type="Pfam" id="PF01565">
    <property type="entry name" value="FAD_binding_4"/>
    <property type="match status" value="1"/>
</dbReference>
<comment type="caution">
    <text evidence="7">The sequence shown here is derived from an EMBL/GenBank/DDBJ whole genome shotgun (WGS) entry which is preliminary data.</text>
</comment>
<dbReference type="EMBL" id="QJNS01000304">
    <property type="protein sequence ID" value="RYO79988.1"/>
    <property type="molecule type" value="Genomic_DNA"/>
</dbReference>
<dbReference type="InterPro" id="IPR036318">
    <property type="entry name" value="FAD-bd_PCMH-like_sf"/>
</dbReference>
<evidence type="ECO:0000256" key="4">
    <source>
        <dbReference type="ARBA" id="ARBA00022827"/>
    </source>
</evidence>
<dbReference type="PANTHER" id="PTHR42973">
    <property type="entry name" value="BINDING OXIDOREDUCTASE, PUTATIVE (AFU_ORTHOLOGUE AFUA_1G17690)-RELATED"/>
    <property type="match status" value="1"/>
</dbReference>
<evidence type="ECO:0000256" key="2">
    <source>
        <dbReference type="ARBA" id="ARBA00005466"/>
    </source>
</evidence>
<evidence type="ECO:0000256" key="3">
    <source>
        <dbReference type="ARBA" id="ARBA00022630"/>
    </source>
</evidence>
<comment type="cofactor">
    <cofactor evidence="1">
        <name>FAD</name>
        <dbReference type="ChEBI" id="CHEBI:57692"/>
    </cofactor>
</comment>
<dbReference type="InterPro" id="IPR012951">
    <property type="entry name" value="BBE"/>
</dbReference>
<keyword evidence="4" id="KW-0274">FAD</keyword>
<evidence type="ECO:0000259" key="6">
    <source>
        <dbReference type="PROSITE" id="PS51387"/>
    </source>
</evidence>
<accession>A0ABY0GXV5</accession>
<dbReference type="Pfam" id="PF08031">
    <property type="entry name" value="BBE"/>
    <property type="match status" value="1"/>
</dbReference>
<reference evidence="7 8" key="1">
    <citation type="submission" date="2018-06" db="EMBL/GenBank/DDBJ databases">
        <title>Complete Genomes of Monosporascus.</title>
        <authorList>
            <person name="Robinson A.J."/>
            <person name="Natvig D.O."/>
        </authorList>
    </citation>
    <scope>NUCLEOTIDE SEQUENCE [LARGE SCALE GENOMIC DNA]</scope>
    <source>
        <strain evidence="7 8">CBS 609.92</strain>
    </source>
</reference>
<keyword evidence="8" id="KW-1185">Reference proteome</keyword>
<feature type="domain" description="FAD-binding PCMH-type" evidence="6">
    <location>
        <begin position="35"/>
        <end position="214"/>
    </location>
</feature>
<dbReference type="PANTHER" id="PTHR42973:SF39">
    <property type="entry name" value="FAD-BINDING PCMH-TYPE DOMAIN-CONTAINING PROTEIN"/>
    <property type="match status" value="1"/>
</dbReference>
<name>A0ABY0GXV5_9PEZI</name>
<comment type="similarity">
    <text evidence="2">Belongs to the oxygen-dependent FAD-linked oxidoreductase family.</text>
</comment>
<dbReference type="Proteomes" id="UP000294003">
    <property type="component" value="Unassembled WGS sequence"/>
</dbReference>
<dbReference type="PROSITE" id="PS51387">
    <property type="entry name" value="FAD_PCMH"/>
    <property type="match status" value="1"/>
</dbReference>
<evidence type="ECO:0000256" key="5">
    <source>
        <dbReference type="ARBA" id="ARBA00023002"/>
    </source>
</evidence>
<organism evidence="7 8">
    <name type="scientific">Monosporascus cannonballus</name>
    <dbReference type="NCBI Taxonomy" id="155416"/>
    <lineage>
        <taxon>Eukaryota</taxon>
        <taxon>Fungi</taxon>
        <taxon>Dikarya</taxon>
        <taxon>Ascomycota</taxon>
        <taxon>Pezizomycotina</taxon>
        <taxon>Sordariomycetes</taxon>
        <taxon>Xylariomycetidae</taxon>
        <taxon>Xylariales</taxon>
        <taxon>Xylariales incertae sedis</taxon>
        <taxon>Monosporascus</taxon>
    </lineage>
</organism>
<gene>
    <name evidence="7" type="ORF">DL762_007879</name>
</gene>
<evidence type="ECO:0000256" key="1">
    <source>
        <dbReference type="ARBA" id="ARBA00001974"/>
    </source>
</evidence>
<evidence type="ECO:0000313" key="7">
    <source>
        <dbReference type="EMBL" id="RYO79988.1"/>
    </source>
</evidence>